<dbReference type="Proteomes" id="UP001215280">
    <property type="component" value="Unassembled WGS sequence"/>
</dbReference>
<reference evidence="1" key="1">
    <citation type="submission" date="2023-03" db="EMBL/GenBank/DDBJ databases">
        <title>Massive genome expansion in bonnet fungi (Mycena s.s.) driven by repeated elements and novel gene families across ecological guilds.</title>
        <authorList>
            <consortium name="Lawrence Berkeley National Laboratory"/>
            <person name="Harder C.B."/>
            <person name="Miyauchi S."/>
            <person name="Viragh M."/>
            <person name="Kuo A."/>
            <person name="Thoen E."/>
            <person name="Andreopoulos B."/>
            <person name="Lu D."/>
            <person name="Skrede I."/>
            <person name="Drula E."/>
            <person name="Henrissat B."/>
            <person name="Morin E."/>
            <person name="Kohler A."/>
            <person name="Barry K."/>
            <person name="LaButti K."/>
            <person name="Morin E."/>
            <person name="Salamov A."/>
            <person name="Lipzen A."/>
            <person name="Mereny Z."/>
            <person name="Hegedus B."/>
            <person name="Baldrian P."/>
            <person name="Stursova M."/>
            <person name="Weitz H."/>
            <person name="Taylor A."/>
            <person name="Grigoriev I.V."/>
            <person name="Nagy L.G."/>
            <person name="Martin F."/>
            <person name="Kauserud H."/>
        </authorList>
    </citation>
    <scope>NUCLEOTIDE SEQUENCE</scope>
    <source>
        <strain evidence="1">CBHHK188m</strain>
    </source>
</reference>
<evidence type="ECO:0000313" key="2">
    <source>
        <dbReference type="Proteomes" id="UP001215280"/>
    </source>
</evidence>
<keyword evidence="2" id="KW-1185">Reference proteome</keyword>
<dbReference type="EMBL" id="JARJLG010000037">
    <property type="protein sequence ID" value="KAJ7764620.1"/>
    <property type="molecule type" value="Genomic_DNA"/>
</dbReference>
<protein>
    <submittedName>
        <fullName evidence="1">Uncharacterized protein</fullName>
    </submittedName>
</protein>
<accession>A0AAD7JGZ7</accession>
<dbReference type="InterPro" id="IPR015915">
    <property type="entry name" value="Kelch-typ_b-propeller"/>
</dbReference>
<proteinExistence type="predicted"/>
<dbReference type="SUPFAM" id="SSF117281">
    <property type="entry name" value="Kelch motif"/>
    <property type="match status" value="1"/>
</dbReference>
<dbReference type="AlphaFoldDB" id="A0AAD7JGZ7"/>
<organism evidence="1 2">
    <name type="scientific">Mycena maculata</name>
    <dbReference type="NCBI Taxonomy" id="230809"/>
    <lineage>
        <taxon>Eukaryota</taxon>
        <taxon>Fungi</taxon>
        <taxon>Dikarya</taxon>
        <taxon>Basidiomycota</taxon>
        <taxon>Agaricomycotina</taxon>
        <taxon>Agaricomycetes</taxon>
        <taxon>Agaricomycetidae</taxon>
        <taxon>Agaricales</taxon>
        <taxon>Marasmiineae</taxon>
        <taxon>Mycenaceae</taxon>
        <taxon>Mycena</taxon>
    </lineage>
</organism>
<name>A0AAD7JGZ7_9AGAR</name>
<dbReference type="Gene3D" id="2.120.10.80">
    <property type="entry name" value="Kelch-type beta propeller"/>
    <property type="match status" value="1"/>
</dbReference>
<comment type="caution">
    <text evidence="1">The sequence shown here is derived from an EMBL/GenBank/DDBJ whole genome shotgun (WGS) entry which is preliminary data.</text>
</comment>
<sequence length="266" mass="29064">MAFYKSKLGQRILLLFGGQINGADMDDLGEVSNELIAVDVDNLKWWVVDVAGGPVTARLESRLVIVGDQFFIFGGKTYVDGQFQPTESYSVATLRNHQWTWDAHDVPYPAHVPVLGSACDAVVIREGDTTKILLSVGWHNIDPNTSASMPELLPRNMVLFDIGLRTFTPQIGDGEGFPGTVTRYNIYELPGALQPDASAVICTFFHGPHAKPPELYVYSLPPQAGCRALGLRKHIAATKTNIRAVCCGGVENLSAGMEERQVGHFH</sequence>
<evidence type="ECO:0000313" key="1">
    <source>
        <dbReference type="EMBL" id="KAJ7764620.1"/>
    </source>
</evidence>
<gene>
    <name evidence="1" type="ORF">DFH07DRAFT_956077</name>
</gene>